<accession>A0A5D3D5H7</accession>
<evidence type="ECO:0000313" key="3">
    <source>
        <dbReference type="EMBL" id="TYK18809.1"/>
    </source>
</evidence>
<comment type="caution">
    <text evidence="3">The sequence shown here is derived from an EMBL/GenBank/DDBJ whole genome shotgun (WGS) entry which is preliminary data.</text>
</comment>
<protein>
    <submittedName>
        <fullName evidence="2 3">Mitochondrial protein</fullName>
    </submittedName>
</protein>
<evidence type="ECO:0000313" key="4">
    <source>
        <dbReference type="Proteomes" id="UP000321393"/>
    </source>
</evidence>
<dbReference type="EMBL" id="SSTD01007466">
    <property type="protein sequence ID" value="TYK18809.1"/>
    <property type="molecule type" value="Genomic_DNA"/>
</dbReference>
<reference evidence="4 5" key="1">
    <citation type="submission" date="2019-08" db="EMBL/GenBank/DDBJ databases">
        <title>Draft genome sequences of two oriental melons (Cucumis melo L. var makuwa).</title>
        <authorList>
            <person name="Kwon S.-Y."/>
        </authorList>
    </citation>
    <scope>NUCLEOTIDE SEQUENCE [LARGE SCALE GENOMIC DNA]</scope>
    <source>
        <strain evidence="5">cv. Chang Bougi</strain>
        <strain evidence="4">cv. SW 3</strain>
        <tissue evidence="3">Leaf</tissue>
    </source>
</reference>
<evidence type="ECO:0000256" key="1">
    <source>
        <dbReference type="SAM" id="MobiDB-lite"/>
    </source>
</evidence>
<evidence type="ECO:0000313" key="5">
    <source>
        <dbReference type="Proteomes" id="UP000321947"/>
    </source>
</evidence>
<gene>
    <name evidence="3" type="ORF">E5676_scaffold945G00270</name>
    <name evidence="2" type="ORF">E6C27_scaffold673G00280</name>
</gene>
<organism evidence="3 5">
    <name type="scientific">Cucumis melo var. makuwa</name>
    <name type="common">Oriental melon</name>
    <dbReference type="NCBI Taxonomy" id="1194695"/>
    <lineage>
        <taxon>Eukaryota</taxon>
        <taxon>Viridiplantae</taxon>
        <taxon>Streptophyta</taxon>
        <taxon>Embryophyta</taxon>
        <taxon>Tracheophyta</taxon>
        <taxon>Spermatophyta</taxon>
        <taxon>Magnoliopsida</taxon>
        <taxon>eudicotyledons</taxon>
        <taxon>Gunneridae</taxon>
        <taxon>Pentapetalae</taxon>
        <taxon>rosids</taxon>
        <taxon>fabids</taxon>
        <taxon>Cucurbitales</taxon>
        <taxon>Cucurbitaceae</taxon>
        <taxon>Benincaseae</taxon>
        <taxon>Cucumis</taxon>
    </lineage>
</organism>
<dbReference type="AlphaFoldDB" id="A0A5D3D5H7"/>
<dbReference type="EMBL" id="SSTE01011804">
    <property type="protein sequence ID" value="KAA0050570.1"/>
    <property type="molecule type" value="Genomic_DNA"/>
</dbReference>
<evidence type="ECO:0000313" key="2">
    <source>
        <dbReference type="EMBL" id="KAA0050570.1"/>
    </source>
</evidence>
<sequence>MPVDSSTVPTEVPKANAQADGADINSNTISKEVIADSSELVPSAHVRKNHPSSSIIGDSSAGVITRKKEKLDYSKMIAHLCYTSVIEPSTVDVALKDEY</sequence>
<name>A0A5D3D5H7_CUCMM</name>
<dbReference type="Proteomes" id="UP000321947">
    <property type="component" value="Unassembled WGS sequence"/>
</dbReference>
<dbReference type="Proteomes" id="UP000321393">
    <property type="component" value="Unassembled WGS sequence"/>
</dbReference>
<proteinExistence type="predicted"/>
<feature type="region of interest" description="Disordered" evidence="1">
    <location>
        <begin position="1"/>
        <end position="23"/>
    </location>
</feature>